<organism evidence="2 3">
    <name type="scientific">Cylindrodendrum hubeiense</name>
    <dbReference type="NCBI Taxonomy" id="595255"/>
    <lineage>
        <taxon>Eukaryota</taxon>
        <taxon>Fungi</taxon>
        <taxon>Dikarya</taxon>
        <taxon>Ascomycota</taxon>
        <taxon>Pezizomycotina</taxon>
        <taxon>Sordariomycetes</taxon>
        <taxon>Hypocreomycetidae</taxon>
        <taxon>Hypocreales</taxon>
        <taxon>Nectriaceae</taxon>
        <taxon>Cylindrodendrum</taxon>
    </lineage>
</organism>
<dbReference type="OrthoDB" id="4637685at2759"/>
<evidence type="ECO:0000313" key="2">
    <source>
        <dbReference type="EMBL" id="KAF7546002.1"/>
    </source>
</evidence>
<dbReference type="EMBL" id="JAANBB010000230">
    <property type="protein sequence ID" value="KAF7546002.1"/>
    <property type="molecule type" value="Genomic_DNA"/>
</dbReference>
<name>A0A9P5H933_9HYPO</name>
<protein>
    <submittedName>
        <fullName evidence="2">Uncharacterized protein</fullName>
    </submittedName>
</protein>
<accession>A0A9P5H933</accession>
<sequence>MEDAPLRLNDAPPEPPEMLPMRNDRLGGRNGRPDGLALRQGDPLLAPARDRNLVAVHLRNGIDEGRVVNQNTFILDRGLLFAFLPRARDAVQRGILDLDAFVRQAVADEHPERLIRWALRFVFGHLERLHLVGEMDMFGAAEQQVLNSLYPITKVEEWGECMHAVCVVLDQDRSLGCSNELLGFVMGFMEILLPYVQNLLGPRPTRVLFEAFAGVFRGTRRDMVEHLHRIWDNFDPEIQEDLMRGMRIALPRENYEGRAHRIYLALQR</sequence>
<evidence type="ECO:0000256" key="1">
    <source>
        <dbReference type="SAM" id="MobiDB-lite"/>
    </source>
</evidence>
<evidence type="ECO:0000313" key="3">
    <source>
        <dbReference type="Proteomes" id="UP000722485"/>
    </source>
</evidence>
<reference evidence="2" key="1">
    <citation type="submission" date="2020-03" db="EMBL/GenBank/DDBJ databases">
        <title>Draft Genome Sequence of Cylindrodendrum hubeiense.</title>
        <authorList>
            <person name="Buettner E."/>
            <person name="Kellner H."/>
        </authorList>
    </citation>
    <scope>NUCLEOTIDE SEQUENCE</scope>
    <source>
        <strain evidence="2">IHI 201604</strain>
    </source>
</reference>
<keyword evidence="3" id="KW-1185">Reference proteome</keyword>
<proteinExistence type="predicted"/>
<dbReference type="Proteomes" id="UP000722485">
    <property type="component" value="Unassembled WGS sequence"/>
</dbReference>
<comment type="caution">
    <text evidence="2">The sequence shown here is derived from an EMBL/GenBank/DDBJ whole genome shotgun (WGS) entry which is preliminary data.</text>
</comment>
<dbReference type="AlphaFoldDB" id="A0A9P5H933"/>
<gene>
    <name evidence="2" type="ORF">G7Z17_g8744</name>
</gene>
<feature type="region of interest" description="Disordered" evidence="1">
    <location>
        <begin position="1"/>
        <end position="32"/>
    </location>
</feature>